<feature type="domain" description="AMP-dependent synthetase/ligase" evidence="3">
    <location>
        <begin position="15"/>
        <end position="376"/>
    </location>
</feature>
<organism evidence="5 6">
    <name type="scientific">Neobacillus vireti LMG 21834</name>
    <dbReference type="NCBI Taxonomy" id="1131730"/>
    <lineage>
        <taxon>Bacteria</taxon>
        <taxon>Bacillati</taxon>
        <taxon>Bacillota</taxon>
        <taxon>Bacilli</taxon>
        <taxon>Bacillales</taxon>
        <taxon>Bacillaceae</taxon>
        <taxon>Neobacillus</taxon>
    </lineage>
</organism>
<dbReference type="PANTHER" id="PTHR43201">
    <property type="entry name" value="ACYL-COA SYNTHETASE"/>
    <property type="match status" value="1"/>
</dbReference>
<dbReference type="RefSeq" id="WP_024028126.1">
    <property type="nucleotide sequence ID" value="NZ_ALAN01000059.1"/>
</dbReference>
<dbReference type="FunFam" id="3.30.300.30:FF:000008">
    <property type="entry name" value="2,3-dihydroxybenzoate-AMP ligase"/>
    <property type="match status" value="1"/>
</dbReference>
<dbReference type="Proteomes" id="UP000018877">
    <property type="component" value="Unassembled WGS sequence"/>
</dbReference>
<evidence type="ECO:0000256" key="2">
    <source>
        <dbReference type="ARBA" id="ARBA00022598"/>
    </source>
</evidence>
<protein>
    <submittedName>
        <fullName evidence="5">Acyl-CoA synthetase</fullName>
    </submittedName>
</protein>
<dbReference type="CDD" id="cd17631">
    <property type="entry name" value="FACL_FadD13-like"/>
    <property type="match status" value="1"/>
</dbReference>
<keyword evidence="2" id="KW-0436">Ligase</keyword>
<dbReference type="EMBL" id="ALAN01000059">
    <property type="protein sequence ID" value="ETI69012.1"/>
    <property type="molecule type" value="Genomic_DNA"/>
</dbReference>
<evidence type="ECO:0000259" key="3">
    <source>
        <dbReference type="Pfam" id="PF00501"/>
    </source>
</evidence>
<comment type="caution">
    <text evidence="5">The sequence shown here is derived from an EMBL/GenBank/DDBJ whole genome shotgun (WGS) entry which is preliminary data.</text>
</comment>
<sequence length="515" mass="58490">MSIEGNINFSSVVNKWAEENPYKEVIVYENKRITYKELNDRVNALAQGLLSLGIEQGDRVGILVYNCSEFFETIFAVNRIGAIFLPLNFRLAPDELAYILGNAGAKALISEDDFHNEIDSIRENLPELQHYVSLSVTEDKSWKSYQKLIDSNLGTQVLDAHVELNDLHRLMYTSGTTSRPKGVKISFENLYWKNIGHIWNFNIGPDDKTLIVGPLYHVGGLDLPSTGVLYRGGSVVILRKFDPEQVLAAIEQEKPTNIWLAPAMVNMLLQFEQAHRYNLDSIRFIIAGGERMPEPLIERVQKLFKNAWFCDAYGLTETVSGDTFLPRSKTFEKLGSVGKPCIHLDMRVVDDDGNKVPPGEIGEIVFRGPKVTKGYWQDEESTKKSIRNGWFHTGDMGYVDEEGYLYITDRKKDMIVSGGENIATLEVERVLYEHPFVLEAAVIGIPHPKWGEVPKAFIVAKKDENIIEAELLSLCKEKLAKYKVPQEIEFVNELPRNPSGKVLKRELRENRRQRA</sequence>
<dbReference type="InterPro" id="IPR025110">
    <property type="entry name" value="AMP-bd_C"/>
</dbReference>
<name>A0AB94IPS5_9BACI</name>
<comment type="similarity">
    <text evidence="1">Belongs to the ATP-dependent AMP-binding enzyme family.</text>
</comment>
<dbReference type="SUPFAM" id="SSF56801">
    <property type="entry name" value="Acetyl-CoA synthetase-like"/>
    <property type="match status" value="1"/>
</dbReference>
<dbReference type="InterPro" id="IPR020845">
    <property type="entry name" value="AMP-binding_CS"/>
</dbReference>
<dbReference type="InterPro" id="IPR042099">
    <property type="entry name" value="ANL_N_sf"/>
</dbReference>
<dbReference type="Gene3D" id="3.30.300.30">
    <property type="match status" value="1"/>
</dbReference>
<evidence type="ECO:0000256" key="1">
    <source>
        <dbReference type="ARBA" id="ARBA00006432"/>
    </source>
</evidence>
<dbReference type="InterPro" id="IPR000873">
    <property type="entry name" value="AMP-dep_synth/lig_dom"/>
</dbReference>
<dbReference type="GO" id="GO:0031956">
    <property type="term" value="F:medium-chain fatty acid-CoA ligase activity"/>
    <property type="evidence" value="ECO:0007669"/>
    <property type="project" value="TreeGrafter"/>
</dbReference>
<dbReference type="Pfam" id="PF00501">
    <property type="entry name" value="AMP-binding"/>
    <property type="match status" value="1"/>
</dbReference>
<dbReference type="AlphaFoldDB" id="A0AB94IPS5"/>
<dbReference type="InterPro" id="IPR045851">
    <property type="entry name" value="AMP-bd_C_sf"/>
</dbReference>
<dbReference type="PANTHER" id="PTHR43201:SF5">
    <property type="entry name" value="MEDIUM-CHAIN ACYL-COA LIGASE ACSF2, MITOCHONDRIAL"/>
    <property type="match status" value="1"/>
</dbReference>
<keyword evidence="6" id="KW-1185">Reference proteome</keyword>
<reference evidence="5 6" key="1">
    <citation type="journal article" date="2014" name="Environ. Microbiol.">
        <title>The nitrate-ammonifying and nosZ-carrying bacterium Bacillus vireti is a potent source and sink for nitric and nitrous oxide under high nitrate conditions.</title>
        <authorList>
            <person name="Mania D."/>
            <person name="Heylen K."/>
            <person name="van Spanning R.J."/>
            <person name="Frostegard A."/>
        </authorList>
    </citation>
    <scope>NUCLEOTIDE SEQUENCE [LARGE SCALE GENOMIC DNA]</scope>
    <source>
        <strain evidence="5 6">LMG 21834</strain>
    </source>
</reference>
<proteinExistence type="inferred from homology"/>
<dbReference type="GO" id="GO:0006631">
    <property type="term" value="P:fatty acid metabolic process"/>
    <property type="evidence" value="ECO:0007669"/>
    <property type="project" value="TreeGrafter"/>
</dbReference>
<dbReference type="Pfam" id="PF13193">
    <property type="entry name" value="AMP-binding_C"/>
    <property type="match status" value="1"/>
</dbReference>
<evidence type="ECO:0000313" key="6">
    <source>
        <dbReference type="Proteomes" id="UP000018877"/>
    </source>
</evidence>
<dbReference type="PROSITE" id="PS00455">
    <property type="entry name" value="AMP_BINDING"/>
    <property type="match status" value="1"/>
</dbReference>
<evidence type="ECO:0000313" key="5">
    <source>
        <dbReference type="EMBL" id="ETI69012.1"/>
    </source>
</evidence>
<dbReference type="NCBIfam" id="NF004837">
    <property type="entry name" value="PRK06187.1"/>
    <property type="match status" value="1"/>
</dbReference>
<dbReference type="Gene3D" id="3.40.50.12780">
    <property type="entry name" value="N-terminal domain of ligase-like"/>
    <property type="match status" value="1"/>
</dbReference>
<feature type="domain" description="AMP-binding enzyme C-terminal" evidence="4">
    <location>
        <begin position="426"/>
        <end position="501"/>
    </location>
</feature>
<gene>
    <name evidence="5" type="ORF">BAVI_09631</name>
</gene>
<evidence type="ECO:0000259" key="4">
    <source>
        <dbReference type="Pfam" id="PF13193"/>
    </source>
</evidence>
<accession>A0AB94IPS5</accession>